<dbReference type="EMBL" id="MCFD01000005">
    <property type="protein sequence ID" value="ORX70711.1"/>
    <property type="molecule type" value="Genomic_DNA"/>
</dbReference>
<dbReference type="InterPro" id="IPR050314">
    <property type="entry name" value="Glycosyl_Hydrlase_18"/>
</dbReference>
<reference evidence="11 12" key="1">
    <citation type="submission" date="2016-07" db="EMBL/GenBank/DDBJ databases">
        <title>Pervasive Adenine N6-methylation of Active Genes in Fungi.</title>
        <authorList>
            <consortium name="DOE Joint Genome Institute"/>
            <person name="Mondo S.J."/>
            <person name="Dannebaum R.O."/>
            <person name="Kuo R.C."/>
            <person name="Labutti K."/>
            <person name="Haridas S."/>
            <person name="Kuo A."/>
            <person name="Salamov A."/>
            <person name="Ahrendt S.R."/>
            <person name="Lipzen A."/>
            <person name="Sullivan W."/>
            <person name="Andreopoulos W.B."/>
            <person name="Clum A."/>
            <person name="Lindquist E."/>
            <person name="Daum C."/>
            <person name="Ramamoorthy G.K."/>
            <person name="Gryganskyi A."/>
            <person name="Culley D."/>
            <person name="Magnuson J.K."/>
            <person name="James T.Y."/>
            <person name="O'Malley M.A."/>
            <person name="Stajich J.E."/>
            <person name="Spatafora J.W."/>
            <person name="Visel A."/>
            <person name="Grigoriev I.V."/>
        </authorList>
    </citation>
    <scope>NUCLEOTIDE SEQUENCE [LARGE SCALE GENOMIC DNA]</scope>
    <source>
        <strain evidence="11 12">ATCC 12442</strain>
    </source>
</reference>
<dbReference type="GO" id="GO:0008843">
    <property type="term" value="F:endochitinase activity"/>
    <property type="evidence" value="ECO:0007669"/>
    <property type="project" value="UniProtKB-EC"/>
</dbReference>
<dbReference type="PANTHER" id="PTHR11177">
    <property type="entry name" value="CHITINASE"/>
    <property type="match status" value="1"/>
</dbReference>
<keyword evidence="5 7" id="KW-0326">Glycosidase</keyword>
<dbReference type="PANTHER" id="PTHR11177:SF392">
    <property type="entry name" value="HAP41P"/>
    <property type="match status" value="1"/>
</dbReference>
<dbReference type="Pfam" id="PF03427">
    <property type="entry name" value="CBM_19"/>
    <property type="match status" value="1"/>
</dbReference>
<sequence>MALGFAGEVIAKPSLVIGYYPSWKRQYMSAIDFTKYTHINLSFGDWFTPQVVTEMHGKGVKVLMSVGGWTGSNLFSNILKNPTTRTTLLNSMTDYVKNMNLDGIDIDWEYPGRMGNNCNVIDAANDTPNFLKFVQDLRAQFDSTFGTRQKLITMAVRVEPFDVNGAPSADVSAFAKVVDFANLMQYDINGGWNPQTGPNAPFNYENGKGMQLTAGIGFYGRSTTATVDMTLDPNNQYQNQSSVVPLGDSEDAPWYDACAGATANSGTWQWKHLRDQGLLSAPTTANAPWVRKFDPISQTPWLFNPNTKIFISYDDPQSIKVKVDYAAAKGLAGAMVWSANMDYNGELMNAIQAWPGNGGGSTTTTTPAPPVTSTTNTATSSAPGTTTDPAPTSTTGGGGPVAGGPCSSQGAYQCADTTGKNSAYFICNSGTWVQQACGSGTACFQSGANIVCNWPTA</sequence>
<evidence type="ECO:0000256" key="6">
    <source>
        <dbReference type="ARBA" id="ARBA00023326"/>
    </source>
</evidence>
<evidence type="ECO:0000256" key="5">
    <source>
        <dbReference type="ARBA" id="ARBA00023295"/>
    </source>
</evidence>
<dbReference type="STRING" id="61395.A0A1Y1WB03"/>
<evidence type="ECO:0000256" key="9">
    <source>
        <dbReference type="SAM" id="MobiDB-lite"/>
    </source>
</evidence>
<dbReference type="GO" id="GO:0006032">
    <property type="term" value="P:chitin catabolic process"/>
    <property type="evidence" value="ECO:0007669"/>
    <property type="project" value="UniProtKB-KW"/>
</dbReference>
<dbReference type="InterPro" id="IPR017853">
    <property type="entry name" value="GH"/>
</dbReference>
<dbReference type="RefSeq" id="XP_040744290.1">
    <property type="nucleotide sequence ID" value="XM_040887278.1"/>
</dbReference>
<dbReference type="SUPFAM" id="SSF54556">
    <property type="entry name" value="Chitinase insertion domain"/>
    <property type="match status" value="1"/>
</dbReference>
<evidence type="ECO:0000259" key="10">
    <source>
        <dbReference type="PROSITE" id="PS51910"/>
    </source>
</evidence>
<evidence type="ECO:0000256" key="3">
    <source>
        <dbReference type="ARBA" id="ARBA00023024"/>
    </source>
</evidence>
<dbReference type="InterPro" id="IPR001223">
    <property type="entry name" value="Glyco_hydro18_cat"/>
</dbReference>
<dbReference type="InterPro" id="IPR001579">
    <property type="entry name" value="Glyco_hydro_18_chit_AS"/>
</dbReference>
<feature type="region of interest" description="Disordered" evidence="9">
    <location>
        <begin position="356"/>
        <end position="401"/>
    </location>
</feature>
<dbReference type="InterPro" id="IPR005089">
    <property type="entry name" value="CBM19"/>
</dbReference>
<evidence type="ECO:0000256" key="7">
    <source>
        <dbReference type="RuleBase" id="RU000489"/>
    </source>
</evidence>
<keyword evidence="4" id="KW-0119">Carbohydrate metabolism</keyword>
<dbReference type="PROSITE" id="PS51910">
    <property type="entry name" value="GH18_2"/>
    <property type="match status" value="1"/>
</dbReference>
<accession>A0A1Y1WB03</accession>
<dbReference type="Proteomes" id="UP000193922">
    <property type="component" value="Unassembled WGS sequence"/>
</dbReference>
<evidence type="ECO:0000256" key="4">
    <source>
        <dbReference type="ARBA" id="ARBA00023277"/>
    </source>
</evidence>
<dbReference type="SUPFAM" id="SSF51445">
    <property type="entry name" value="(Trans)glycosidases"/>
    <property type="match status" value="1"/>
</dbReference>
<dbReference type="SMART" id="SM00636">
    <property type="entry name" value="Glyco_18"/>
    <property type="match status" value="1"/>
</dbReference>
<keyword evidence="2 7" id="KW-0378">Hydrolase</keyword>
<keyword evidence="6" id="KW-0624">Polysaccharide degradation</keyword>
<name>A0A1Y1WB03_9FUNG</name>
<dbReference type="GO" id="GO:0005576">
    <property type="term" value="C:extracellular region"/>
    <property type="evidence" value="ECO:0007669"/>
    <property type="project" value="TreeGrafter"/>
</dbReference>
<dbReference type="OrthoDB" id="73875at2759"/>
<dbReference type="PROSITE" id="PS01095">
    <property type="entry name" value="GH18_1"/>
    <property type="match status" value="1"/>
</dbReference>
<comment type="similarity">
    <text evidence="8">Belongs to the glycosyl hydrolase 18 family.</text>
</comment>
<evidence type="ECO:0000313" key="12">
    <source>
        <dbReference type="Proteomes" id="UP000193922"/>
    </source>
</evidence>
<feature type="domain" description="GH18" evidence="10">
    <location>
        <begin position="14"/>
        <end position="358"/>
    </location>
</feature>
<dbReference type="Gene3D" id="3.20.20.80">
    <property type="entry name" value="Glycosidases"/>
    <property type="match status" value="2"/>
</dbReference>
<protein>
    <recommendedName>
        <fullName evidence="10">GH18 domain-containing protein</fullName>
    </recommendedName>
</protein>
<dbReference type="AlphaFoldDB" id="A0A1Y1WB03"/>
<evidence type="ECO:0000256" key="1">
    <source>
        <dbReference type="ARBA" id="ARBA00000822"/>
    </source>
</evidence>
<evidence type="ECO:0000256" key="2">
    <source>
        <dbReference type="ARBA" id="ARBA00022801"/>
    </source>
</evidence>
<gene>
    <name evidence="11" type="ORF">DL89DRAFT_266875</name>
</gene>
<dbReference type="GO" id="GO:0008061">
    <property type="term" value="F:chitin binding"/>
    <property type="evidence" value="ECO:0007669"/>
    <property type="project" value="InterPro"/>
</dbReference>
<organism evidence="11 12">
    <name type="scientific">Linderina pennispora</name>
    <dbReference type="NCBI Taxonomy" id="61395"/>
    <lineage>
        <taxon>Eukaryota</taxon>
        <taxon>Fungi</taxon>
        <taxon>Fungi incertae sedis</taxon>
        <taxon>Zoopagomycota</taxon>
        <taxon>Kickxellomycotina</taxon>
        <taxon>Kickxellomycetes</taxon>
        <taxon>Kickxellales</taxon>
        <taxon>Kickxellaceae</taxon>
        <taxon>Linderina</taxon>
    </lineage>
</organism>
<dbReference type="InterPro" id="IPR011583">
    <property type="entry name" value="Chitinase_II/V-like_cat"/>
</dbReference>
<proteinExistence type="inferred from homology"/>
<evidence type="ECO:0000256" key="8">
    <source>
        <dbReference type="RuleBase" id="RU004453"/>
    </source>
</evidence>
<keyword evidence="12" id="KW-1185">Reference proteome</keyword>
<dbReference type="GeneID" id="63803926"/>
<comment type="caution">
    <text evidence="11">The sequence shown here is derived from an EMBL/GenBank/DDBJ whole genome shotgun (WGS) entry which is preliminary data.</text>
</comment>
<dbReference type="Pfam" id="PF00704">
    <property type="entry name" value="Glyco_hydro_18"/>
    <property type="match status" value="1"/>
</dbReference>
<keyword evidence="3" id="KW-0146">Chitin degradation</keyword>
<dbReference type="InterPro" id="IPR029070">
    <property type="entry name" value="Chitinase_insertion_sf"/>
</dbReference>
<evidence type="ECO:0000313" key="11">
    <source>
        <dbReference type="EMBL" id="ORX70711.1"/>
    </source>
</evidence>
<dbReference type="GO" id="GO:0000272">
    <property type="term" value="P:polysaccharide catabolic process"/>
    <property type="evidence" value="ECO:0007669"/>
    <property type="project" value="UniProtKB-KW"/>
</dbReference>
<feature type="compositionally biased region" description="Low complexity" evidence="9">
    <location>
        <begin position="362"/>
        <end position="394"/>
    </location>
</feature>
<comment type="catalytic activity">
    <reaction evidence="1">
        <text>Random endo-hydrolysis of N-acetyl-beta-D-glucosaminide (1-&gt;4)-beta-linkages in chitin and chitodextrins.</text>
        <dbReference type="EC" id="3.2.1.14"/>
    </reaction>
</comment>